<dbReference type="PIRSF" id="PIRSF004862">
    <property type="entry name" value="FliF"/>
    <property type="match status" value="1"/>
</dbReference>
<dbReference type="PANTHER" id="PTHR30046">
    <property type="entry name" value="FLAGELLAR M-RING PROTEIN"/>
    <property type="match status" value="1"/>
</dbReference>
<dbReference type="GO" id="GO:0003774">
    <property type="term" value="F:cytoskeletal motor activity"/>
    <property type="evidence" value="ECO:0007669"/>
    <property type="project" value="InterPro"/>
</dbReference>
<dbReference type="InterPro" id="IPR006182">
    <property type="entry name" value="FliF_N_dom"/>
</dbReference>
<evidence type="ECO:0000256" key="9">
    <source>
        <dbReference type="ARBA" id="ARBA00023136"/>
    </source>
</evidence>
<feature type="domain" description="Flagellar M-ring C-terminal" evidence="16">
    <location>
        <begin position="276"/>
        <end position="428"/>
    </location>
</feature>
<dbReference type="InterPro" id="IPR000067">
    <property type="entry name" value="FlgMring_FliF"/>
</dbReference>
<evidence type="ECO:0000256" key="6">
    <source>
        <dbReference type="ARBA" id="ARBA00022475"/>
    </source>
</evidence>
<feature type="region of interest" description="Disordered" evidence="13">
    <location>
        <begin position="327"/>
        <end position="346"/>
    </location>
</feature>
<sequence>MDSSVPSVKPVAGAVEAETVVQPSKAKQMLQLLVTMLRNSPRSQLMLIVTLAGSLALGIVSFIWSQNADYQPLYGSQELYDVSSVTEVLRQENVKFRIHPQSGQVLVDSTRLAEARIKLASSGITPEQPQGLDIMGEEQSLGTSQFVEDVRYKQGLSGELARTIISMKAVRNARVHLAIPKKSSFIRKTEKPAASVFVEVLPGHRLERSQVEAIVNLISSSVTGLPRDNISVVDQKGNLLSRDLNVDDGGFGVANKQLDYTRKIEGNYTTRISTLLEPIVGHDNFRVQVTADVDFNRIEQTSEEYDPENRRVIRSEYSKQTLTDTEAVGGVPGALSNQPPDTGEGNAALQADKANGQTEFTRNYELDRVVRKVTQQQGQVKRLSIAVILNRNAFGEDAAPDTNELKQLVQDAVGFDSERQDQISIHMAGFVKPEVVEMPVIPWWQQPQIITYLRYTIGGLLSFAVIMFLLRPLVKRVANPPPLVQAPEALAAPKTVHGQEVYLDESMALLPPEVADFDTQLVSARKLVDKEPARVAQVVKMWMSPSE</sequence>
<keyword evidence="17" id="KW-0969">Cilium</keyword>
<proteinExistence type="inferred from homology"/>
<dbReference type="GO" id="GO:0071973">
    <property type="term" value="P:bacterial-type flagellum-dependent cell motility"/>
    <property type="evidence" value="ECO:0007669"/>
    <property type="project" value="InterPro"/>
</dbReference>
<dbReference type="NCBIfam" id="TIGR00206">
    <property type="entry name" value="fliF"/>
    <property type="match status" value="1"/>
</dbReference>
<evidence type="ECO:0000256" key="11">
    <source>
        <dbReference type="ARBA" id="ARBA00025936"/>
    </source>
</evidence>
<dbReference type="GO" id="GO:0009431">
    <property type="term" value="C:bacterial-type flagellum basal body, MS ring"/>
    <property type="evidence" value="ECO:0007669"/>
    <property type="project" value="InterPro"/>
</dbReference>
<evidence type="ECO:0000256" key="5">
    <source>
        <dbReference type="ARBA" id="ARBA00017949"/>
    </source>
</evidence>
<dbReference type="PRINTS" id="PR01009">
    <property type="entry name" value="FLGMRINGFLIF"/>
</dbReference>
<comment type="subunit">
    <text evidence="11">The basal body constitutes a major portion of the flagellar organelle and consists of four rings (L,P,S, and M) mounted on a central rod. The M ring is integral to the inner membrane of the cell and may be connected to the flagellar rod via the S ring. The S (supramembrane ring) lies just distal to the M ring. The L and P rings lie in the outer membrane and the periplasmic space, respectively.</text>
</comment>
<dbReference type="Proteomes" id="UP000196573">
    <property type="component" value="Unassembled WGS sequence"/>
</dbReference>
<evidence type="ECO:0000256" key="8">
    <source>
        <dbReference type="ARBA" id="ARBA00022989"/>
    </source>
</evidence>
<dbReference type="Pfam" id="PF08345">
    <property type="entry name" value="YscJ_FliF_C"/>
    <property type="match status" value="1"/>
</dbReference>
<dbReference type="InterPro" id="IPR045851">
    <property type="entry name" value="AMP-bd_C_sf"/>
</dbReference>
<dbReference type="GO" id="GO:0005886">
    <property type="term" value="C:plasma membrane"/>
    <property type="evidence" value="ECO:0007669"/>
    <property type="project" value="UniProtKB-SubCell"/>
</dbReference>
<evidence type="ECO:0000256" key="1">
    <source>
        <dbReference type="ARBA" id="ARBA00003820"/>
    </source>
</evidence>
<dbReference type="InterPro" id="IPR043427">
    <property type="entry name" value="YscJ/FliF"/>
</dbReference>
<dbReference type="OrthoDB" id="8554211at2"/>
<keyword evidence="17" id="KW-0966">Cell projection</keyword>
<evidence type="ECO:0000256" key="4">
    <source>
        <dbReference type="ARBA" id="ARBA00007971"/>
    </source>
</evidence>
<accession>A0A1X7AGC2</accession>
<dbReference type="RefSeq" id="WP_087107643.1">
    <property type="nucleotide sequence ID" value="NZ_CBCSCN010000001.1"/>
</dbReference>
<keyword evidence="9 14" id="KW-0472">Membrane</keyword>
<evidence type="ECO:0000313" key="17">
    <source>
        <dbReference type="EMBL" id="SMA39689.1"/>
    </source>
</evidence>
<reference evidence="17 18" key="1">
    <citation type="submission" date="2017-03" db="EMBL/GenBank/DDBJ databases">
        <authorList>
            <person name="Afonso C.L."/>
            <person name="Miller P.J."/>
            <person name="Scott M.A."/>
            <person name="Spackman E."/>
            <person name="Goraichik I."/>
            <person name="Dimitrov K.M."/>
            <person name="Suarez D.L."/>
            <person name="Swayne D.E."/>
        </authorList>
    </citation>
    <scope>NUCLEOTIDE SEQUENCE [LARGE SCALE GENOMIC DNA]</scope>
    <source>
        <strain evidence="17">SB41UT1</strain>
    </source>
</reference>
<gene>
    <name evidence="17" type="primary">fliF_1</name>
    <name evidence="17" type="ORF">EHSB41UT_01080</name>
</gene>
<dbReference type="Pfam" id="PF01514">
    <property type="entry name" value="YscJ_FliF"/>
    <property type="match status" value="1"/>
</dbReference>
<dbReference type="AlphaFoldDB" id="A0A1X7AGC2"/>
<organism evidence="17 18">
    <name type="scientific">Parendozoicomonas haliclonae</name>
    <dbReference type="NCBI Taxonomy" id="1960125"/>
    <lineage>
        <taxon>Bacteria</taxon>
        <taxon>Pseudomonadati</taxon>
        <taxon>Pseudomonadota</taxon>
        <taxon>Gammaproteobacteria</taxon>
        <taxon>Oceanospirillales</taxon>
        <taxon>Endozoicomonadaceae</taxon>
        <taxon>Parendozoicomonas</taxon>
    </lineage>
</organism>
<keyword evidence="10 12" id="KW-0975">Bacterial flagellum</keyword>
<feature type="transmembrane region" description="Helical" evidence="14">
    <location>
        <begin position="45"/>
        <end position="64"/>
    </location>
</feature>
<evidence type="ECO:0000256" key="14">
    <source>
        <dbReference type="SAM" id="Phobius"/>
    </source>
</evidence>
<evidence type="ECO:0000256" key="7">
    <source>
        <dbReference type="ARBA" id="ARBA00022692"/>
    </source>
</evidence>
<feature type="domain" description="Flagellar M-ring N-terminal" evidence="15">
    <location>
        <begin position="66"/>
        <end position="241"/>
    </location>
</feature>
<evidence type="ECO:0000256" key="13">
    <source>
        <dbReference type="SAM" id="MobiDB-lite"/>
    </source>
</evidence>
<keyword evidence="8 14" id="KW-1133">Transmembrane helix</keyword>
<dbReference type="Gene3D" id="3.30.300.30">
    <property type="match status" value="1"/>
</dbReference>
<dbReference type="InterPro" id="IPR013556">
    <property type="entry name" value="Flag_M-ring_C"/>
</dbReference>
<keyword evidence="17" id="KW-0282">Flagellum</keyword>
<evidence type="ECO:0000256" key="12">
    <source>
        <dbReference type="PIRNR" id="PIRNR004862"/>
    </source>
</evidence>
<keyword evidence="18" id="KW-1185">Reference proteome</keyword>
<evidence type="ECO:0000256" key="10">
    <source>
        <dbReference type="ARBA" id="ARBA00023143"/>
    </source>
</evidence>
<comment type="subcellular location">
    <subcellularLocation>
        <location evidence="2 12">Bacterial flagellum basal body</location>
    </subcellularLocation>
    <subcellularLocation>
        <location evidence="3">Cell membrane</location>
        <topology evidence="3">Multi-pass membrane protein</topology>
    </subcellularLocation>
</comment>
<dbReference type="PANTHER" id="PTHR30046:SF0">
    <property type="entry name" value="FLAGELLAR M-RING PROTEIN"/>
    <property type="match status" value="1"/>
</dbReference>
<evidence type="ECO:0000259" key="15">
    <source>
        <dbReference type="Pfam" id="PF01514"/>
    </source>
</evidence>
<name>A0A1X7AGC2_9GAMM</name>
<evidence type="ECO:0000256" key="3">
    <source>
        <dbReference type="ARBA" id="ARBA00004651"/>
    </source>
</evidence>
<evidence type="ECO:0000256" key="2">
    <source>
        <dbReference type="ARBA" id="ARBA00004117"/>
    </source>
</evidence>
<dbReference type="EMBL" id="FWPT01000002">
    <property type="protein sequence ID" value="SMA39689.1"/>
    <property type="molecule type" value="Genomic_DNA"/>
</dbReference>
<comment type="function">
    <text evidence="1 12">The M ring may be actively involved in energy transduction.</text>
</comment>
<keyword evidence="7 14" id="KW-0812">Transmembrane</keyword>
<evidence type="ECO:0000259" key="16">
    <source>
        <dbReference type="Pfam" id="PF08345"/>
    </source>
</evidence>
<evidence type="ECO:0000313" key="18">
    <source>
        <dbReference type="Proteomes" id="UP000196573"/>
    </source>
</evidence>
<comment type="similarity">
    <text evidence="4 12">Belongs to the FliF family.</text>
</comment>
<keyword evidence="6" id="KW-1003">Cell membrane</keyword>
<protein>
    <recommendedName>
        <fullName evidence="5 12">Flagellar M-ring protein</fullName>
    </recommendedName>
</protein>